<dbReference type="SUPFAM" id="SSF53613">
    <property type="entry name" value="Ribokinase-like"/>
    <property type="match status" value="1"/>
</dbReference>
<protein>
    <recommendedName>
        <fullName evidence="5">Pyridoxamine kinase/Phosphomethylpyrimidine kinase domain-containing protein</fullName>
    </recommendedName>
</protein>
<dbReference type="InterPro" id="IPR029056">
    <property type="entry name" value="Ribokinase-like"/>
</dbReference>
<dbReference type="Gene3D" id="1.20.910.10">
    <property type="entry name" value="Heme oxygenase-like"/>
    <property type="match status" value="1"/>
</dbReference>
<dbReference type="CDD" id="cd01169">
    <property type="entry name" value="HMPP_kinase"/>
    <property type="match status" value="1"/>
</dbReference>
<dbReference type="GO" id="GO:0008972">
    <property type="term" value="F:phosphomethylpyrimidine kinase activity"/>
    <property type="evidence" value="ECO:0007669"/>
    <property type="project" value="InterPro"/>
</dbReference>
<dbReference type="KEGG" id="scm:SCHCO_02510691"/>
<dbReference type="Pfam" id="PF03070">
    <property type="entry name" value="TENA_THI-4"/>
    <property type="match status" value="1"/>
</dbReference>
<keyword evidence="4" id="KW-1185">Reference proteome</keyword>
<evidence type="ECO:0000313" key="3">
    <source>
        <dbReference type="EMBL" id="EFI95006.1"/>
    </source>
</evidence>
<name>D8QCX5_SCHCM</name>
<dbReference type="OMA" id="FWEMFPY"/>
<evidence type="ECO:0000259" key="2">
    <source>
        <dbReference type="Pfam" id="PF08543"/>
    </source>
</evidence>
<dbReference type="Proteomes" id="UP000007431">
    <property type="component" value="Unassembled WGS sequence"/>
</dbReference>
<dbReference type="Gene3D" id="3.40.1190.20">
    <property type="match status" value="1"/>
</dbReference>
<feature type="domain" description="Pyridoxamine kinase/Phosphomethylpyrimidine kinase" evidence="2">
    <location>
        <begin position="14"/>
        <end position="192"/>
    </location>
</feature>
<dbReference type="FunCoup" id="D8QCX5">
    <property type="interactions" value="255"/>
</dbReference>
<evidence type="ECO:0008006" key="5">
    <source>
        <dbReference type="Google" id="ProtNLM"/>
    </source>
</evidence>
<dbReference type="SUPFAM" id="SSF48613">
    <property type="entry name" value="Heme oxygenase-like"/>
    <property type="match status" value="1"/>
</dbReference>
<dbReference type="NCBIfam" id="TIGR00097">
    <property type="entry name" value="HMP-P_kinase"/>
    <property type="match status" value="1"/>
</dbReference>
<accession>D8QCX5</accession>
<dbReference type="AlphaFoldDB" id="D8QCX5"/>
<dbReference type="InterPro" id="IPR013749">
    <property type="entry name" value="PM/HMP-P_kinase-1"/>
</dbReference>
<organism evidence="4">
    <name type="scientific">Schizophyllum commune (strain H4-8 / FGSC 9210)</name>
    <name type="common">Split gill fungus</name>
    <dbReference type="NCBI Taxonomy" id="578458"/>
    <lineage>
        <taxon>Eukaryota</taxon>
        <taxon>Fungi</taxon>
        <taxon>Dikarya</taxon>
        <taxon>Basidiomycota</taxon>
        <taxon>Agaricomycotina</taxon>
        <taxon>Agaricomycetes</taxon>
        <taxon>Agaricomycetidae</taxon>
        <taxon>Agaricales</taxon>
        <taxon>Schizophyllaceae</taxon>
        <taxon>Schizophyllum</taxon>
    </lineage>
</organism>
<dbReference type="eggNOG" id="KOG2598">
    <property type="taxonomic scope" value="Eukaryota"/>
</dbReference>
<gene>
    <name evidence="3" type="ORF">SCHCODRAFT_78399</name>
</gene>
<feature type="domain" description="Pyridoxamine kinase/Phosphomethylpyrimidine kinase" evidence="2">
    <location>
        <begin position="229"/>
        <end position="307"/>
    </location>
</feature>
<dbReference type="PANTHER" id="PTHR20858">
    <property type="entry name" value="PHOSPHOMETHYLPYRIMIDINE KINASE"/>
    <property type="match status" value="1"/>
</dbReference>
<dbReference type="InterPro" id="IPR004399">
    <property type="entry name" value="HMP/HMP-P_kinase_dom"/>
</dbReference>
<dbReference type="InterPro" id="IPR016084">
    <property type="entry name" value="Haem_Oase-like_multi-hlx"/>
</dbReference>
<dbReference type="GO" id="GO:0005829">
    <property type="term" value="C:cytosol"/>
    <property type="evidence" value="ECO:0007669"/>
    <property type="project" value="TreeGrafter"/>
</dbReference>
<reference evidence="3 4" key="1">
    <citation type="journal article" date="2010" name="Nat. Biotechnol.">
        <title>Genome sequence of the model mushroom Schizophyllum commune.</title>
        <authorList>
            <person name="Ohm R.A."/>
            <person name="de Jong J.F."/>
            <person name="Lugones L.G."/>
            <person name="Aerts A."/>
            <person name="Kothe E."/>
            <person name="Stajich J.E."/>
            <person name="de Vries R.P."/>
            <person name="Record E."/>
            <person name="Levasseur A."/>
            <person name="Baker S.E."/>
            <person name="Bartholomew K.A."/>
            <person name="Coutinho P.M."/>
            <person name="Erdmann S."/>
            <person name="Fowler T.J."/>
            <person name="Gathman A.C."/>
            <person name="Lombard V."/>
            <person name="Henrissat B."/>
            <person name="Knabe N."/>
            <person name="Kuees U."/>
            <person name="Lilly W.W."/>
            <person name="Lindquist E."/>
            <person name="Lucas S."/>
            <person name="Magnuson J.K."/>
            <person name="Piumi F."/>
            <person name="Raudaskoski M."/>
            <person name="Salamov A."/>
            <person name="Schmutz J."/>
            <person name="Schwarze F.W.M.R."/>
            <person name="vanKuyk P.A."/>
            <person name="Horton J.S."/>
            <person name="Grigoriev I.V."/>
            <person name="Woesten H.A.B."/>
        </authorList>
    </citation>
    <scope>NUCLEOTIDE SEQUENCE [LARGE SCALE GENOMIC DNA]</scope>
    <source>
        <strain evidence="4">H4-8 / FGSC 9210</strain>
    </source>
</reference>
<dbReference type="InterPro" id="IPR004305">
    <property type="entry name" value="Thiaminase-2/PQQC"/>
</dbReference>
<dbReference type="EMBL" id="GL377309">
    <property type="protein sequence ID" value="EFI95006.1"/>
    <property type="molecule type" value="Genomic_DNA"/>
</dbReference>
<feature type="domain" description="Thiaminase-2/PQQC" evidence="1">
    <location>
        <begin position="335"/>
        <end position="547"/>
    </location>
</feature>
<dbReference type="InParanoid" id="D8QCX5"/>
<dbReference type="VEuPathDB" id="FungiDB:SCHCODRAFT_02510691"/>
<dbReference type="HOGENOM" id="CLU_020520_2_1_1"/>
<dbReference type="GeneID" id="9594259"/>
<sequence>MASHPGVLTIAGSDSGGGAGIQADLKTIAALGCYGTSAITALTAQNTKGVNGVHAVPTDFVESQISTVLADIDVKAIKTGMLCDAQIARAVVHALKAHYKDALLPALVCDPVCVSTSGHTLLQEDAVDTIVDELFPLATLITPNKQEAELLLSRRGYPRKISGLDDMLSSAQALMQLGSKAVLLKGGHITATLDDIAKFSAAHPEVKRVPQGVFGENMEILQLAGDRPQVTELVVDILYQKSGATVFYRSRIDSQSTHGTGCTLSSALASFIAQGHDLVEATRLATEYTHHGIQAAYPVGGGHGPLNHLHGLRPACIPGRTPSNQHPFTRLLIQQSSSTWKAYVEHPFVVELGKGTLAKEKFVHFIKQDYHYLKYYARAYALLAAKATTFSDVDRAVQTILNVLREINTHKAFCAKFGVTAEDLESTPEASATTAYGCYLIETGLQGDSMKLTMALLACLLGYGEVGLWLKRHSSTADAWVVLEGNPYLQWIEDYSGEHYQGAVKVGLDVIETLAAQDPPSPARFSEWLGVWRKCTQLEKGFWDMAVNIAF</sequence>
<dbReference type="PANTHER" id="PTHR20858:SF17">
    <property type="entry name" value="HYDROXYMETHYLPYRIMIDINE_PHOSPHOMETHYLPYRIMIDINE KINASE THI20-RELATED"/>
    <property type="match status" value="1"/>
</dbReference>
<evidence type="ECO:0000259" key="1">
    <source>
        <dbReference type="Pfam" id="PF03070"/>
    </source>
</evidence>
<dbReference type="OrthoDB" id="10028886at2759"/>
<dbReference type="CDD" id="cd19367">
    <property type="entry name" value="TenA_C_ScTHI20-like"/>
    <property type="match status" value="1"/>
</dbReference>
<dbReference type="GO" id="GO:0008902">
    <property type="term" value="F:hydroxymethylpyrimidine kinase activity"/>
    <property type="evidence" value="ECO:0007669"/>
    <property type="project" value="TreeGrafter"/>
</dbReference>
<dbReference type="STRING" id="578458.D8QCX5"/>
<dbReference type="RefSeq" id="XP_003029909.1">
    <property type="nucleotide sequence ID" value="XM_003029863.1"/>
</dbReference>
<evidence type="ECO:0000313" key="4">
    <source>
        <dbReference type="Proteomes" id="UP000007431"/>
    </source>
</evidence>
<dbReference type="GO" id="GO:0009228">
    <property type="term" value="P:thiamine biosynthetic process"/>
    <property type="evidence" value="ECO:0007669"/>
    <property type="project" value="InterPro"/>
</dbReference>
<proteinExistence type="predicted"/>
<dbReference type="Pfam" id="PF08543">
    <property type="entry name" value="Phos_pyr_kin"/>
    <property type="match status" value="2"/>
</dbReference>